<dbReference type="SUPFAM" id="SSF52309">
    <property type="entry name" value="N-(deoxy)ribosyltransferase-like"/>
    <property type="match status" value="1"/>
</dbReference>
<dbReference type="PANTHER" id="PTHR15364:SF0">
    <property type="entry name" value="2'-DEOXYNUCLEOSIDE 5'-PHOSPHATE N-HYDROLASE 1"/>
    <property type="match status" value="1"/>
</dbReference>
<dbReference type="Proteomes" id="UP000308901">
    <property type="component" value="Unassembled WGS sequence"/>
</dbReference>
<gene>
    <name evidence="1" type="ORF">FDK22_06770</name>
</gene>
<dbReference type="PANTHER" id="PTHR15364">
    <property type="entry name" value="2'-DEOXYNUCLEOSIDE 5'-PHOSPHATE N-HYDROLASE 1"/>
    <property type="match status" value="1"/>
</dbReference>
<keyword evidence="2" id="KW-1185">Reference proteome</keyword>
<comment type="caution">
    <text evidence="1">The sequence shown here is derived from an EMBL/GenBank/DDBJ whole genome shotgun (WGS) entry which is preliminary data.</text>
</comment>
<evidence type="ECO:0000313" key="1">
    <source>
        <dbReference type="EMBL" id="TLP39563.1"/>
    </source>
</evidence>
<dbReference type="GO" id="GO:0016740">
    <property type="term" value="F:transferase activity"/>
    <property type="evidence" value="ECO:0007669"/>
    <property type="project" value="UniProtKB-KW"/>
</dbReference>
<dbReference type="EMBL" id="VANU01000002">
    <property type="protein sequence ID" value="TLP39563.1"/>
    <property type="molecule type" value="Genomic_DNA"/>
</dbReference>
<dbReference type="InterPro" id="IPR007710">
    <property type="entry name" value="Nucleoside_deoxyribTrfase"/>
</dbReference>
<reference evidence="1 2" key="1">
    <citation type="submission" date="2019-05" db="EMBL/GenBank/DDBJ databases">
        <title>Arcobacter sp. nov., isolated from sea sediment.</title>
        <authorList>
            <person name="Kim W."/>
        </authorList>
    </citation>
    <scope>NUCLEOTIDE SEQUENCE [LARGE SCALE GENOMIC DNA]</scope>
    <source>
        <strain evidence="1 2">CAU 1517</strain>
    </source>
</reference>
<dbReference type="GO" id="GO:0070694">
    <property type="term" value="F:5-hydroxymethyl-dUMP N-hydrolase activity"/>
    <property type="evidence" value="ECO:0007669"/>
    <property type="project" value="TreeGrafter"/>
</dbReference>
<accession>A0A5R8Y2R4</accession>
<evidence type="ECO:0000313" key="2">
    <source>
        <dbReference type="Proteomes" id="UP000308901"/>
    </source>
</evidence>
<organism evidence="1 2">
    <name type="scientific">Arcobacter arenosus</name>
    <dbReference type="NCBI Taxonomy" id="2576037"/>
    <lineage>
        <taxon>Bacteria</taxon>
        <taxon>Pseudomonadati</taxon>
        <taxon>Campylobacterota</taxon>
        <taxon>Epsilonproteobacteria</taxon>
        <taxon>Campylobacterales</taxon>
        <taxon>Arcobacteraceae</taxon>
        <taxon>Arcobacter</taxon>
    </lineage>
</organism>
<protein>
    <submittedName>
        <fullName evidence="1">Nucleoside 2-deoxyribosyltransferase</fullName>
    </submittedName>
</protein>
<dbReference type="OrthoDB" id="9795789at2"/>
<dbReference type="Pfam" id="PF05014">
    <property type="entry name" value="Nuc_deoxyrib_tr"/>
    <property type="match status" value="1"/>
</dbReference>
<dbReference type="AlphaFoldDB" id="A0A5R8Y2R4"/>
<dbReference type="RefSeq" id="WP_138152146.1">
    <property type="nucleotide sequence ID" value="NZ_CBDDKQ010000002.1"/>
</dbReference>
<dbReference type="Gene3D" id="3.40.50.450">
    <property type="match status" value="1"/>
</dbReference>
<sequence>MKKIYLAGPDVFEKNSIELGKHYVKLCEKYGYEGLYPLDNVVNFNQEKQKIAQDIFLANKKMIDECDIVIANLDSFRGKECDSGTVWECGYAYALGKEVYGYLSRGKNYIDQFKEEEKVLENNTYYDKDGRIIEDFNYPLNLMLSCSISKIFHGDLEDVLNKIRYN</sequence>
<dbReference type="InterPro" id="IPR051239">
    <property type="entry name" value="2'-dNMP_N-hydrolase"/>
</dbReference>
<dbReference type="GO" id="GO:0009159">
    <property type="term" value="P:deoxyribonucleoside monophosphate catabolic process"/>
    <property type="evidence" value="ECO:0007669"/>
    <property type="project" value="TreeGrafter"/>
</dbReference>
<name>A0A5R8Y2R4_9BACT</name>
<keyword evidence="1" id="KW-0808">Transferase</keyword>
<proteinExistence type="predicted"/>